<protein>
    <recommendedName>
        <fullName evidence="13">Mitochondrial processing peptidase beta subunit</fullName>
    </recommendedName>
</protein>
<evidence type="ECO:0000256" key="4">
    <source>
        <dbReference type="ARBA" id="ARBA00022723"/>
    </source>
</evidence>
<keyword evidence="12" id="KW-1185">Reference proteome</keyword>
<dbReference type="InterPro" id="IPR011249">
    <property type="entry name" value="Metalloenz_LuxS/M16"/>
</dbReference>
<feature type="domain" description="Peptidase M16 N-terminal" evidence="9">
    <location>
        <begin position="49"/>
        <end position="194"/>
    </location>
</feature>
<name>A0ABR3IMC8_LOXSC</name>
<dbReference type="PANTHER" id="PTHR11851:SF149">
    <property type="entry name" value="GH01077P"/>
    <property type="match status" value="1"/>
</dbReference>
<dbReference type="InterPro" id="IPR050361">
    <property type="entry name" value="MPP/UQCRC_Complex"/>
</dbReference>
<dbReference type="Pfam" id="PF00675">
    <property type="entry name" value="Peptidase_M16"/>
    <property type="match status" value="1"/>
</dbReference>
<dbReference type="PANTHER" id="PTHR11851">
    <property type="entry name" value="METALLOPROTEASE"/>
    <property type="match status" value="1"/>
</dbReference>
<reference evidence="11 12" key="1">
    <citation type="submission" date="2024-06" db="EMBL/GenBank/DDBJ databases">
        <title>A chromosome-level genome assembly of beet webworm, Loxostege sticticalis.</title>
        <authorList>
            <person name="Zhang Y."/>
        </authorList>
    </citation>
    <scope>NUCLEOTIDE SEQUENCE [LARGE SCALE GENOMIC DNA]</scope>
    <source>
        <strain evidence="11">AQ026</strain>
        <tissue evidence="11">Whole body</tissue>
    </source>
</reference>
<keyword evidence="6" id="KW-0862">Zinc</keyword>
<sequence length="466" mass="53037">MLKTPKLLNKIWCPLKSSVRNYPYPVNFYNFLKNQPMTRCSVLDNGLTVATEQRECYNACVGIYINAGSRYESMFENGIAHFFEHIAFKGTKARTKTCLEDQMSSIGAHFNCFTTREMVAYYAECLCEDLPLVVDILADCVFNNCYSAPDIEQQKCTVYLEMLEHDRDHNALLSDYLHSTAFQGTPLAQTVMGPSGNLYNFSDGTVSRYLERLFDPTRSVLVAVGGVKHEQMLCLAQCYLSKLKPNKCFDTGEYRFTGSEVRYRDDSMPVANVACAFEGPSFCDPDNVVMNVAAAVIGGWDRSQPGGQDHPTPTARAASINLFCDSYKAFNINYKDTGLWGVQFMGPTLKLEDMLYTIQDQWMRLCTVITDPELERAKREVKTKLLSKTESCRGTCHEIGRWLLYNGYRPPLYERLQDIDKVRAKDVREVCDRYIYDRCPAVAAIGQTEGLPDYTRIRAGMYWLRL</sequence>
<organism evidence="11 12">
    <name type="scientific">Loxostege sticticalis</name>
    <name type="common">Beet webworm moth</name>
    <dbReference type="NCBI Taxonomy" id="481309"/>
    <lineage>
        <taxon>Eukaryota</taxon>
        <taxon>Metazoa</taxon>
        <taxon>Ecdysozoa</taxon>
        <taxon>Arthropoda</taxon>
        <taxon>Hexapoda</taxon>
        <taxon>Insecta</taxon>
        <taxon>Pterygota</taxon>
        <taxon>Neoptera</taxon>
        <taxon>Endopterygota</taxon>
        <taxon>Lepidoptera</taxon>
        <taxon>Glossata</taxon>
        <taxon>Ditrysia</taxon>
        <taxon>Pyraloidea</taxon>
        <taxon>Crambidae</taxon>
        <taxon>Pyraustinae</taxon>
        <taxon>Loxostege</taxon>
    </lineage>
</organism>
<evidence type="ECO:0000256" key="2">
    <source>
        <dbReference type="ARBA" id="ARBA00004173"/>
    </source>
</evidence>
<keyword evidence="3" id="KW-0645">Protease</keyword>
<feature type="domain" description="Peptidase M16 C-terminal" evidence="10">
    <location>
        <begin position="207"/>
        <end position="380"/>
    </location>
</feature>
<evidence type="ECO:0000256" key="1">
    <source>
        <dbReference type="ARBA" id="ARBA00001947"/>
    </source>
</evidence>
<accession>A0ABR3IMC8</accession>
<evidence type="ECO:0000256" key="6">
    <source>
        <dbReference type="ARBA" id="ARBA00022833"/>
    </source>
</evidence>
<dbReference type="Pfam" id="PF05193">
    <property type="entry name" value="Peptidase_M16_C"/>
    <property type="match status" value="1"/>
</dbReference>
<dbReference type="InterPro" id="IPR007863">
    <property type="entry name" value="Peptidase_M16_C"/>
</dbReference>
<dbReference type="Proteomes" id="UP001549920">
    <property type="component" value="Unassembled WGS sequence"/>
</dbReference>
<dbReference type="EMBL" id="JBEUOH010000001">
    <property type="protein sequence ID" value="KAL0902227.1"/>
    <property type="molecule type" value="Genomic_DNA"/>
</dbReference>
<comment type="caution">
    <text evidence="11">The sequence shown here is derived from an EMBL/GenBank/DDBJ whole genome shotgun (WGS) entry which is preliminary data.</text>
</comment>
<keyword evidence="4" id="KW-0479">Metal-binding</keyword>
<evidence type="ECO:0000259" key="10">
    <source>
        <dbReference type="Pfam" id="PF05193"/>
    </source>
</evidence>
<evidence type="ECO:0000313" key="12">
    <source>
        <dbReference type="Proteomes" id="UP001549920"/>
    </source>
</evidence>
<evidence type="ECO:0000256" key="8">
    <source>
        <dbReference type="ARBA" id="ARBA00023128"/>
    </source>
</evidence>
<gene>
    <name evidence="11" type="ORF">ABMA27_000148</name>
</gene>
<dbReference type="SUPFAM" id="SSF63411">
    <property type="entry name" value="LuxS/MPP-like metallohydrolase"/>
    <property type="match status" value="2"/>
</dbReference>
<evidence type="ECO:0008006" key="13">
    <source>
        <dbReference type="Google" id="ProtNLM"/>
    </source>
</evidence>
<comment type="cofactor">
    <cofactor evidence="1">
        <name>Zn(2+)</name>
        <dbReference type="ChEBI" id="CHEBI:29105"/>
    </cofactor>
</comment>
<keyword evidence="8" id="KW-0496">Mitochondrion</keyword>
<keyword evidence="7" id="KW-0482">Metalloprotease</keyword>
<evidence type="ECO:0000256" key="5">
    <source>
        <dbReference type="ARBA" id="ARBA00022801"/>
    </source>
</evidence>
<proteinExistence type="predicted"/>
<dbReference type="Gene3D" id="3.30.830.10">
    <property type="entry name" value="Metalloenzyme, LuxS/M16 peptidase-like"/>
    <property type="match status" value="2"/>
</dbReference>
<evidence type="ECO:0000256" key="3">
    <source>
        <dbReference type="ARBA" id="ARBA00022670"/>
    </source>
</evidence>
<keyword evidence="5" id="KW-0378">Hydrolase</keyword>
<evidence type="ECO:0000259" key="9">
    <source>
        <dbReference type="Pfam" id="PF00675"/>
    </source>
</evidence>
<evidence type="ECO:0000313" key="11">
    <source>
        <dbReference type="EMBL" id="KAL0902227.1"/>
    </source>
</evidence>
<dbReference type="InterPro" id="IPR011765">
    <property type="entry name" value="Pept_M16_N"/>
</dbReference>
<evidence type="ECO:0000256" key="7">
    <source>
        <dbReference type="ARBA" id="ARBA00023049"/>
    </source>
</evidence>
<comment type="subcellular location">
    <subcellularLocation>
        <location evidence="2">Mitochondrion</location>
    </subcellularLocation>
</comment>